<keyword evidence="2" id="KW-1185">Reference proteome</keyword>
<evidence type="ECO:0000313" key="1">
    <source>
        <dbReference type="EMBL" id="EPS72378.1"/>
    </source>
</evidence>
<proteinExistence type="predicted"/>
<evidence type="ECO:0000313" key="2">
    <source>
        <dbReference type="Proteomes" id="UP000015453"/>
    </source>
</evidence>
<accession>S8E954</accession>
<dbReference type="AlphaFoldDB" id="S8E954"/>
<protein>
    <submittedName>
        <fullName evidence="1">Uncharacterized protein</fullName>
    </submittedName>
</protein>
<name>S8E954_9LAMI</name>
<dbReference type="EMBL" id="AUSU01000858">
    <property type="protein sequence ID" value="EPS72378.1"/>
    <property type="molecule type" value="Genomic_DNA"/>
</dbReference>
<organism evidence="1 2">
    <name type="scientific">Genlisea aurea</name>
    <dbReference type="NCBI Taxonomy" id="192259"/>
    <lineage>
        <taxon>Eukaryota</taxon>
        <taxon>Viridiplantae</taxon>
        <taxon>Streptophyta</taxon>
        <taxon>Embryophyta</taxon>
        <taxon>Tracheophyta</taxon>
        <taxon>Spermatophyta</taxon>
        <taxon>Magnoliopsida</taxon>
        <taxon>eudicotyledons</taxon>
        <taxon>Gunneridae</taxon>
        <taxon>Pentapetalae</taxon>
        <taxon>asterids</taxon>
        <taxon>lamiids</taxon>
        <taxon>Lamiales</taxon>
        <taxon>Lentibulariaceae</taxon>
        <taxon>Genlisea</taxon>
    </lineage>
</organism>
<comment type="caution">
    <text evidence="1">The sequence shown here is derived from an EMBL/GenBank/DDBJ whole genome shotgun (WGS) entry which is preliminary data.</text>
</comment>
<reference evidence="1 2" key="1">
    <citation type="journal article" date="2013" name="BMC Genomics">
        <title>The miniature genome of a carnivorous plant Genlisea aurea contains a low number of genes and short non-coding sequences.</title>
        <authorList>
            <person name="Leushkin E.V."/>
            <person name="Sutormin R.A."/>
            <person name="Nabieva E.R."/>
            <person name="Penin A.A."/>
            <person name="Kondrashov A.S."/>
            <person name="Logacheva M.D."/>
        </authorList>
    </citation>
    <scope>NUCLEOTIDE SEQUENCE [LARGE SCALE GENOMIC DNA]</scope>
</reference>
<dbReference type="Proteomes" id="UP000015453">
    <property type="component" value="Unassembled WGS sequence"/>
</dbReference>
<sequence length="123" mass="13842">MNEEVKVVLESGRICVQFQYLRHESDKDLFCWDGPLVCVGPEFDDYGPRNAIEQACLPASSSAPIVVNEQHLLCDSSPAGVSREAVDLPLYALFSRFRYSVSLPRADEESEFLQGCLRRTGWL</sequence>
<gene>
    <name evidence="1" type="ORF">M569_02388</name>
</gene>